<proteinExistence type="predicted"/>
<dbReference type="AlphaFoldDB" id="A0A4Q9MU78"/>
<protein>
    <submittedName>
        <fullName evidence="2">Uncharacterized protein</fullName>
    </submittedName>
</protein>
<feature type="compositionally biased region" description="Polar residues" evidence="1">
    <location>
        <begin position="13"/>
        <end position="22"/>
    </location>
</feature>
<sequence length="191" mass="20576">MYGRFRSGPNHGFSISSTNAGNRSARCKGSTPPQRQVLLACAIPQIAQALGLANCKLLALLNISQHNGRCDSDLSVASNSDRRSMPSETFFSQGEALSGSSIAKSMWIHTMLKASEGDLELRVGDAITTVFRITRDHRVEFGGLPKAHGPFVLGHWSAFSNAVRVATCGVSRVVKRFTGSRSSRSSWSHLG</sequence>
<reference evidence="2" key="1">
    <citation type="submission" date="2019-01" db="EMBL/GenBank/DDBJ databases">
        <title>Draft genome sequences of three monokaryotic isolates of the white-rot basidiomycete fungus Dichomitus squalens.</title>
        <authorList>
            <consortium name="DOE Joint Genome Institute"/>
            <person name="Lopez S.C."/>
            <person name="Andreopoulos B."/>
            <person name="Pangilinan J."/>
            <person name="Lipzen A."/>
            <person name="Riley R."/>
            <person name="Ahrendt S."/>
            <person name="Ng V."/>
            <person name="Barry K."/>
            <person name="Daum C."/>
            <person name="Grigoriev I.V."/>
            <person name="Hilden K.S."/>
            <person name="Makela M.R."/>
            <person name="de Vries R.P."/>
        </authorList>
    </citation>
    <scope>NUCLEOTIDE SEQUENCE [LARGE SCALE GENOMIC DNA]</scope>
    <source>
        <strain evidence="2">OM18370.1</strain>
    </source>
</reference>
<feature type="region of interest" description="Disordered" evidence="1">
    <location>
        <begin position="1"/>
        <end position="29"/>
    </location>
</feature>
<dbReference type="EMBL" id="ML143400">
    <property type="protein sequence ID" value="TBU31235.1"/>
    <property type="molecule type" value="Genomic_DNA"/>
</dbReference>
<name>A0A4Q9MU78_9APHY</name>
<evidence type="ECO:0000313" key="2">
    <source>
        <dbReference type="EMBL" id="TBU31235.1"/>
    </source>
</evidence>
<organism evidence="2">
    <name type="scientific">Dichomitus squalens</name>
    <dbReference type="NCBI Taxonomy" id="114155"/>
    <lineage>
        <taxon>Eukaryota</taxon>
        <taxon>Fungi</taxon>
        <taxon>Dikarya</taxon>
        <taxon>Basidiomycota</taxon>
        <taxon>Agaricomycotina</taxon>
        <taxon>Agaricomycetes</taxon>
        <taxon>Polyporales</taxon>
        <taxon>Polyporaceae</taxon>
        <taxon>Dichomitus</taxon>
    </lineage>
</organism>
<dbReference type="Proteomes" id="UP000292957">
    <property type="component" value="Unassembled WGS sequence"/>
</dbReference>
<gene>
    <name evidence="2" type="ORF">BD311DRAFT_752890</name>
</gene>
<evidence type="ECO:0000256" key="1">
    <source>
        <dbReference type="SAM" id="MobiDB-lite"/>
    </source>
</evidence>
<accession>A0A4Q9MU78</accession>